<sequence>MYNKTFIHEDVYEIHNDVSSIYHDNHQNSSRTVLKQINHSKQVRFNSSPPEVFEYEALDPENFLYDSSCHEINFSAKGQGISSNDSYDFFEIEDQPRVCESETSTNGKNLLTLPIPNRRELFELENYPSDLNQKNNLQALGSLRVEDILSIDGKFIQKTTLSDTIYDTNSSNADPGFSEHLDNWINLKDIKLEIDRISINKEPSNSFNDIIVSKNHPKNNDQLNSPDFVDLQSTTESLSFL</sequence>
<evidence type="ECO:0000313" key="2">
    <source>
        <dbReference type="Proteomes" id="UP000236928"/>
    </source>
</evidence>
<name>A0A2P4Z1A7_9CRYT</name>
<dbReference type="OrthoDB" id="341944at2759"/>
<dbReference type="EMBL" id="JIBK01000023">
    <property type="protein sequence ID" value="POM83799.1"/>
    <property type="molecule type" value="Genomic_DNA"/>
</dbReference>
<dbReference type="VEuPathDB" id="CryptoDB:CmeUKMEL1_09200"/>
<dbReference type="AlphaFoldDB" id="A0A2P4Z1A7"/>
<gene>
    <name evidence="1" type="ORF">CmeUKMEL1_09200</name>
</gene>
<proteinExistence type="predicted"/>
<accession>A0A2P4Z1A7</accession>
<comment type="caution">
    <text evidence="1">The sequence shown here is derived from an EMBL/GenBank/DDBJ whole genome shotgun (WGS) entry which is preliminary data.</text>
</comment>
<reference evidence="1 2" key="1">
    <citation type="submission" date="2014-04" db="EMBL/GenBank/DDBJ databases">
        <title>Comparative Genomics of Cryptosporidium Species.</title>
        <authorList>
            <person name="Silva J.C."/>
            <person name="Su Q."/>
            <person name="Chalmers R."/>
            <person name="Chibucos M.C."/>
            <person name="Elwin K."/>
            <person name="Godinez A."/>
            <person name="Guo F."/>
            <person name="Huynh K."/>
            <person name="Orvis J."/>
            <person name="Ott S."/>
            <person name="Sadzewicz L."/>
            <person name="Sengamalay N."/>
            <person name="Shetty A."/>
            <person name="Sun M."/>
            <person name="Tallon L."/>
            <person name="Xiao L."/>
            <person name="Zhang H."/>
            <person name="Fraser C.M."/>
            <person name="Zhu G."/>
            <person name="Kissinger J."/>
            <person name="Widmer G."/>
        </authorList>
    </citation>
    <scope>NUCLEOTIDE SEQUENCE [LARGE SCALE GENOMIC DNA]</scope>
    <source>
        <strain evidence="1 2">UKMEL1</strain>
    </source>
</reference>
<evidence type="ECO:0000313" key="1">
    <source>
        <dbReference type="EMBL" id="POM83799.1"/>
    </source>
</evidence>
<protein>
    <submittedName>
        <fullName evidence="1">Uncharacterized protein</fullName>
    </submittedName>
</protein>
<organism evidence="1 2">
    <name type="scientific">Cryptosporidium meleagridis</name>
    <dbReference type="NCBI Taxonomy" id="93969"/>
    <lineage>
        <taxon>Eukaryota</taxon>
        <taxon>Sar</taxon>
        <taxon>Alveolata</taxon>
        <taxon>Apicomplexa</taxon>
        <taxon>Conoidasida</taxon>
        <taxon>Coccidia</taxon>
        <taxon>Eucoccidiorida</taxon>
        <taxon>Eimeriorina</taxon>
        <taxon>Cryptosporidiidae</taxon>
        <taxon>Cryptosporidium</taxon>
    </lineage>
</organism>
<dbReference type="Proteomes" id="UP000236928">
    <property type="component" value="Unassembled WGS sequence"/>
</dbReference>
<keyword evidence="2" id="KW-1185">Reference proteome</keyword>